<comment type="similarity">
    <text evidence="3 9">Belongs to the PP2C family.</text>
</comment>
<evidence type="ECO:0000256" key="3">
    <source>
        <dbReference type="ARBA" id="ARBA00006702"/>
    </source>
</evidence>
<keyword evidence="5" id="KW-0479">Metal-binding</keyword>
<feature type="domain" description="PPM-type phosphatase" evidence="11">
    <location>
        <begin position="23"/>
        <end position="287"/>
    </location>
</feature>
<dbReference type="PANTHER" id="PTHR13832:SF565">
    <property type="entry name" value="AT28366P-RELATED"/>
    <property type="match status" value="1"/>
</dbReference>
<accession>A0ABN7AJA0</accession>
<comment type="cofactor">
    <cofactor evidence="2">
        <name>Mg(2+)</name>
        <dbReference type="ChEBI" id="CHEBI:18420"/>
    </cofactor>
</comment>
<keyword evidence="6 9" id="KW-0378">Hydrolase</keyword>
<feature type="compositionally biased region" description="Acidic residues" evidence="10">
    <location>
        <begin position="304"/>
        <end position="320"/>
    </location>
</feature>
<dbReference type="InterPro" id="IPR015655">
    <property type="entry name" value="PP2C"/>
</dbReference>
<evidence type="ECO:0000256" key="10">
    <source>
        <dbReference type="SAM" id="MobiDB-lite"/>
    </source>
</evidence>
<dbReference type="Pfam" id="PF00481">
    <property type="entry name" value="PP2C"/>
    <property type="match status" value="1"/>
</dbReference>
<dbReference type="EC" id="3.1.3.16" evidence="4"/>
<dbReference type="InterPro" id="IPR000222">
    <property type="entry name" value="PP2C_BS"/>
</dbReference>
<dbReference type="SMART" id="SM00332">
    <property type="entry name" value="PP2Cc"/>
    <property type="match status" value="1"/>
</dbReference>
<evidence type="ECO:0000256" key="6">
    <source>
        <dbReference type="ARBA" id="ARBA00022801"/>
    </source>
</evidence>
<dbReference type="InterPro" id="IPR036457">
    <property type="entry name" value="PPM-type-like_dom_sf"/>
</dbReference>
<organism evidence="12 13">
    <name type="scientific">Nesidiocoris tenuis</name>
    <dbReference type="NCBI Taxonomy" id="355587"/>
    <lineage>
        <taxon>Eukaryota</taxon>
        <taxon>Metazoa</taxon>
        <taxon>Ecdysozoa</taxon>
        <taxon>Arthropoda</taxon>
        <taxon>Hexapoda</taxon>
        <taxon>Insecta</taxon>
        <taxon>Pterygota</taxon>
        <taxon>Neoptera</taxon>
        <taxon>Paraneoptera</taxon>
        <taxon>Hemiptera</taxon>
        <taxon>Heteroptera</taxon>
        <taxon>Panheteroptera</taxon>
        <taxon>Cimicomorpha</taxon>
        <taxon>Miridae</taxon>
        <taxon>Dicyphina</taxon>
        <taxon>Nesidiocoris</taxon>
    </lineage>
</organism>
<evidence type="ECO:0000256" key="7">
    <source>
        <dbReference type="ARBA" id="ARBA00022912"/>
    </source>
</evidence>
<evidence type="ECO:0000256" key="9">
    <source>
        <dbReference type="RuleBase" id="RU003465"/>
    </source>
</evidence>
<dbReference type="PANTHER" id="PTHR13832">
    <property type="entry name" value="PROTEIN PHOSPHATASE 2C"/>
    <property type="match status" value="1"/>
</dbReference>
<evidence type="ECO:0000313" key="13">
    <source>
        <dbReference type="Proteomes" id="UP001307889"/>
    </source>
</evidence>
<evidence type="ECO:0000256" key="5">
    <source>
        <dbReference type="ARBA" id="ARBA00022723"/>
    </source>
</evidence>
<proteinExistence type="inferred from homology"/>
<dbReference type="SUPFAM" id="SSF81606">
    <property type="entry name" value="PP2C-like"/>
    <property type="match status" value="1"/>
</dbReference>
<feature type="region of interest" description="Disordered" evidence="10">
    <location>
        <begin position="295"/>
        <end position="343"/>
    </location>
</feature>
<reference evidence="12 13" key="1">
    <citation type="submission" date="2023-09" db="EMBL/GenBank/DDBJ databases">
        <title>Nesidiocoris tenuis whole genome shotgun sequence.</title>
        <authorList>
            <person name="Shibata T."/>
            <person name="Shimoda M."/>
            <person name="Kobayashi T."/>
            <person name="Uehara T."/>
        </authorList>
    </citation>
    <scope>NUCLEOTIDE SEQUENCE [LARGE SCALE GENOMIC DNA]</scope>
    <source>
        <strain evidence="12 13">Japan</strain>
    </source>
</reference>
<dbReference type="Proteomes" id="UP001307889">
    <property type="component" value="Chromosome 2"/>
</dbReference>
<name>A0ABN7AJA0_9HEMI</name>
<gene>
    <name evidence="12" type="ORF">NTJ_03769</name>
</gene>
<dbReference type="PROSITE" id="PS51746">
    <property type="entry name" value="PPM_2"/>
    <property type="match status" value="1"/>
</dbReference>
<dbReference type="Gene3D" id="3.60.40.10">
    <property type="entry name" value="PPM-type phosphatase domain"/>
    <property type="match status" value="1"/>
</dbReference>
<evidence type="ECO:0000256" key="8">
    <source>
        <dbReference type="ARBA" id="ARBA00023211"/>
    </source>
</evidence>
<keyword evidence="7 9" id="KW-0904">Protein phosphatase</keyword>
<sequence length="343" mass="37578">MGQTLSQPVTSKQTIRASDKNYKVGWSSMQGWRVSMEDAHAVILRNPYDEYAPFFGVFDGHGGASVAACASQTLLHDICGQNIYKEGHITEAIKQGFLKCDEELKGNPFVRADLAGSTAVIVLIKDNKKLFCGNAGDSRAIAKVGDRVVALSKDHKPMDEDEYLRIVQAGGYVDMNRVNGNLALSRALGDFNFKNNPQLPPERQIVTAYPDVTVFDITPEWEFIVMACDGIWDVLTNEEVGRFVAERLARNVQPHTIAEQLMDRCLAPDGQMGGIGLDNMTVIIIEFRKRKSLDGTTGVNSATEDGEEIVISDADEEGGAEDGYGTRTGEEANQWSSGLEHVD</sequence>
<dbReference type="PROSITE" id="PS01032">
    <property type="entry name" value="PPM_1"/>
    <property type="match status" value="1"/>
</dbReference>
<dbReference type="CDD" id="cd00143">
    <property type="entry name" value="PP2Cc"/>
    <property type="match status" value="1"/>
</dbReference>
<keyword evidence="13" id="KW-1185">Reference proteome</keyword>
<comment type="cofactor">
    <cofactor evidence="1">
        <name>Mn(2+)</name>
        <dbReference type="ChEBI" id="CHEBI:29035"/>
    </cofactor>
</comment>
<evidence type="ECO:0000256" key="4">
    <source>
        <dbReference type="ARBA" id="ARBA00013081"/>
    </source>
</evidence>
<evidence type="ECO:0000259" key="11">
    <source>
        <dbReference type="PROSITE" id="PS51746"/>
    </source>
</evidence>
<evidence type="ECO:0000256" key="2">
    <source>
        <dbReference type="ARBA" id="ARBA00001946"/>
    </source>
</evidence>
<evidence type="ECO:0000313" key="12">
    <source>
        <dbReference type="EMBL" id="BES90961.1"/>
    </source>
</evidence>
<protein>
    <recommendedName>
        <fullName evidence="4">protein-serine/threonine phosphatase</fullName>
        <ecNumber evidence="4">3.1.3.16</ecNumber>
    </recommendedName>
</protein>
<dbReference type="EMBL" id="AP028910">
    <property type="protein sequence ID" value="BES90961.1"/>
    <property type="molecule type" value="Genomic_DNA"/>
</dbReference>
<keyword evidence="8" id="KW-0464">Manganese</keyword>
<dbReference type="InterPro" id="IPR001932">
    <property type="entry name" value="PPM-type_phosphatase-like_dom"/>
</dbReference>
<evidence type="ECO:0000256" key="1">
    <source>
        <dbReference type="ARBA" id="ARBA00001936"/>
    </source>
</evidence>